<evidence type="ECO:0000313" key="3">
    <source>
        <dbReference type="Proteomes" id="UP000036168"/>
    </source>
</evidence>
<dbReference type="Proteomes" id="UP001341297">
    <property type="component" value="Unassembled WGS sequence"/>
</dbReference>
<organism evidence="1 3">
    <name type="scientific">Bacillus glycinifermentans</name>
    <dbReference type="NCBI Taxonomy" id="1664069"/>
    <lineage>
        <taxon>Bacteria</taxon>
        <taxon>Bacillati</taxon>
        <taxon>Bacillota</taxon>
        <taxon>Bacilli</taxon>
        <taxon>Bacillales</taxon>
        <taxon>Bacillaceae</taxon>
        <taxon>Bacillus</taxon>
    </lineage>
</organism>
<evidence type="ECO:0000313" key="2">
    <source>
        <dbReference type="EMBL" id="MEC0484571.1"/>
    </source>
</evidence>
<accession>A0A0T6BVA2</accession>
<dbReference type="RefSeq" id="WP_053071180.1">
    <property type="nucleotide sequence ID" value="NZ_CP023481.1"/>
</dbReference>
<reference evidence="2 4" key="3">
    <citation type="submission" date="2023-03" db="EMBL/GenBank/DDBJ databases">
        <title>Agriculturally important microbes genome sequencing.</title>
        <authorList>
            <person name="Dunlap C."/>
        </authorList>
    </citation>
    <scope>NUCLEOTIDE SEQUENCE [LARGE SCALE GENOMIC DNA]</scope>
    <source>
        <strain evidence="2 4">CBP-3203</strain>
    </source>
</reference>
<protein>
    <submittedName>
        <fullName evidence="1">Uncharacterized protein</fullName>
    </submittedName>
</protein>
<dbReference type="EMBL" id="JARRTL010000007">
    <property type="protein sequence ID" value="MEC0484571.1"/>
    <property type="molecule type" value="Genomic_DNA"/>
</dbReference>
<name>A0A0T6BVA2_9BACI</name>
<dbReference type="EMBL" id="LECW02000001">
    <property type="protein sequence ID" value="KRT95561.1"/>
    <property type="molecule type" value="Genomic_DNA"/>
</dbReference>
<comment type="caution">
    <text evidence="1">The sequence shown here is derived from an EMBL/GenBank/DDBJ whole genome shotgun (WGS) entry which is preliminary data.</text>
</comment>
<keyword evidence="4" id="KW-1185">Reference proteome</keyword>
<evidence type="ECO:0000313" key="1">
    <source>
        <dbReference type="EMBL" id="KRT95561.1"/>
    </source>
</evidence>
<evidence type="ECO:0000313" key="4">
    <source>
        <dbReference type="Proteomes" id="UP001341297"/>
    </source>
</evidence>
<dbReference type="Proteomes" id="UP000036168">
    <property type="component" value="Unassembled WGS sequence"/>
</dbReference>
<proteinExistence type="predicted"/>
<gene>
    <name evidence="1" type="ORF">AB447_200110</name>
    <name evidence="2" type="ORF">P8828_06870</name>
</gene>
<reference evidence="1" key="2">
    <citation type="submission" date="2015-10" db="EMBL/GenBank/DDBJ databases">
        <authorList>
            <person name="Gilbert D.G."/>
        </authorList>
    </citation>
    <scope>NUCLEOTIDE SEQUENCE</scope>
    <source>
        <strain evidence="1">GO-13</strain>
    </source>
</reference>
<dbReference type="AlphaFoldDB" id="A0A0T6BVA2"/>
<sequence length="63" mass="7141">MKIFHEVPNPREDLELRNCAKDEDTVKTALERTIFSAVIRDDRSEFIGIGRIIGDGGCFFQIG</sequence>
<reference evidence="1 3" key="1">
    <citation type="journal article" date="2015" name="Int. J. Syst. Evol. Microbiol.">
        <title>Bacillus glycinifermentans sp. nov., isolated from fermented soybean paste.</title>
        <authorList>
            <person name="Kim S.J."/>
            <person name="Dunlap C.A."/>
            <person name="Kwon S.W."/>
            <person name="Rooney A.P."/>
        </authorList>
    </citation>
    <scope>NUCLEOTIDE SEQUENCE [LARGE SCALE GENOMIC DNA]</scope>
    <source>
        <strain evidence="1 3">GO-13</strain>
    </source>
</reference>
<dbReference type="OrthoDB" id="9775804at2"/>